<evidence type="ECO:0000256" key="1">
    <source>
        <dbReference type="SAM" id="Phobius"/>
    </source>
</evidence>
<proteinExistence type="predicted"/>
<reference evidence="2 3" key="1">
    <citation type="submission" date="2017-11" db="EMBL/GenBank/DDBJ databases">
        <title>Genomic Encyclopedia of Archaeal and Bacterial Type Strains, Phase II (KMG-II): From Individual Species to Whole Genera.</title>
        <authorList>
            <person name="Goeker M."/>
        </authorList>
    </citation>
    <scope>NUCLEOTIDE SEQUENCE [LARGE SCALE GENOMIC DNA]</scope>
    <source>
        <strain evidence="2 3">DSM 28175</strain>
    </source>
</reference>
<dbReference type="RefSeq" id="WP_211290028.1">
    <property type="nucleotide sequence ID" value="NZ_PGFJ01000001.1"/>
</dbReference>
<name>A0A2H9VTK2_9SPHI</name>
<dbReference type="AlphaFoldDB" id="A0A2H9VTK2"/>
<keyword evidence="1" id="KW-0812">Transmembrane</keyword>
<comment type="caution">
    <text evidence="2">The sequence shown here is derived from an EMBL/GenBank/DDBJ whole genome shotgun (WGS) entry which is preliminary data.</text>
</comment>
<feature type="transmembrane region" description="Helical" evidence="1">
    <location>
        <begin position="39"/>
        <end position="61"/>
    </location>
</feature>
<keyword evidence="3" id="KW-1185">Reference proteome</keyword>
<keyword evidence="1" id="KW-0472">Membrane</keyword>
<evidence type="ECO:0000313" key="3">
    <source>
        <dbReference type="Proteomes" id="UP000242687"/>
    </source>
</evidence>
<feature type="transmembrane region" description="Helical" evidence="1">
    <location>
        <begin position="12"/>
        <end position="33"/>
    </location>
</feature>
<organism evidence="2 3">
    <name type="scientific">Mucilaginibacter auburnensis</name>
    <dbReference type="NCBI Taxonomy" id="1457233"/>
    <lineage>
        <taxon>Bacteria</taxon>
        <taxon>Pseudomonadati</taxon>
        <taxon>Bacteroidota</taxon>
        <taxon>Sphingobacteriia</taxon>
        <taxon>Sphingobacteriales</taxon>
        <taxon>Sphingobacteriaceae</taxon>
        <taxon>Mucilaginibacter</taxon>
    </lineage>
</organism>
<protein>
    <submittedName>
        <fullName evidence="2">Uncharacterized protein</fullName>
    </submittedName>
</protein>
<dbReference type="Proteomes" id="UP000242687">
    <property type="component" value="Unassembled WGS sequence"/>
</dbReference>
<gene>
    <name evidence="2" type="ORF">CLV57_1145</name>
</gene>
<keyword evidence="1" id="KW-1133">Transmembrane helix</keyword>
<accession>A0A2H9VTK2</accession>
<dbReference type="EMBL" id="PGFJ01000001">
    <property type="protein sequence ID" value="PJJ84141.1"/>
    <property type="molecule type" value="Genomic_DNA"/>
</dbReference>
<sequence length="129" mass="15065">MKRAFYKGRFIFMPLACATFLSLISYAVMLLWNWLIPGIFGYSIITFWQAMGLFILSKLLFGFGRGGGRCGPFGGGGAPWMKRKMEEKLRNMTPEERERFKQKMQERCGNHPFAQKWKNWTEEAKTPEH</sequence>
<evidence type="ECO:0000313" key="2">
    <source>
        <dbReference type="EMBL" id="PJJ84141.1"/>
    </source>
</evidence>